<evidence type="ECO:0000313" key="2">
    <source>
        <dbReference type="EMBL" id="GFZ17644.1"/>
    </source>
</evidence>
<dbReference type="PANTHER" id="PTHR33443">
    <property type="entry name" value="ZGC:112980"/>
    <property type="match status" value="1"/>
</dbReference>
<feature type="region of interest" description="Disordered" evidence="1">
    <location>
        <begin position="1"/>
        <end position="22"/>
    </location>
</feature>
<dbReference type="InterPro" id="IPR011990">
    <property type="entry name" value="TPR-like_helical_dom_sf"/>
</dbReference>
<proteinExistence type="predicted"/>
<comment type="caution">
    <text evidence="2">The sequence shown here is derived from an EMBL/GenBank/DDBJ whole genome shotgun (WGS) entry which is preliminary data.</text>
</comment>
<dbReference type="Gene3D" id="1.25.40.10">
    <property type="entry name" value="Tetratricopeptide repeat domain"/>
    <property type="match status" value="1"/>
</dbReference>
<feature type="compositionally biased region" description="Polar residues" evidence="1">
    <location>
        <begin position="332"/>
        <end position="378"/>
    </location>
</feature>
<feature type="region of interest" description="Disordered" evidence="1">
    <location>
        <begin position="322"/>
        <end position="467"/>
    </location>
</feature>
<evidence type="ECO:0000256" key="1">
    <source>
        <dbReference type="SAM" id="MobiDB-lite"/>
    </source>
</evidence>
<dbReference type="EMBL" id="BJWL01000026">
    <property type="protein sequence ID" value="GFZ17644.1"/>
    <property type="molecule type" value="Genomic_DNA"/>
</dbReference>
<sequence>MDSRPVVFDISSDEESWGETRCGVGECGGDDYDWISELLEKVHREMDDSDDVVLVSEVVPNPKPRSKSSSAAKEKDLDDDDCVILDCDPDKPVVIENNDAGDSDDLLIVGEKGQLACRDYPHPRHLCAKFPFSSTPHESHCHQCHCYVCDSLAPCVHWGNTTSSMDHCHATDKVEFWKLQRRNLKQGDRAPVPVLKLPDTSVSMAPQQTIQVPPPAPLQPNYPAHNQVSRPTTIRACSSSSNLGFPNIRNQGGSQQSTYVIPRNKFGPQLVSQQLPTTHTNVIPGDRRNSVGNVGPHVNSHAIFKRAGSAAVALSNNRSGYDLSKHNHVNQHSRNPSASNNKNLIRSQDFSSRASTNSRAHQDPSHQNTSSRFGNSVPSHHRVSSHQSVGSGFSNSVPSQRAVSSHSNLGSKFVNSTPSPQASSHPSTGRNFDSLPLQPHVPSQPGIGSGFVNSVPSPQASYQPNMESNFENLAPSQQQVTSQPNIGKPTYHPPLLFDPQSPITANGGSLDFHYDSWVLDNQSVSGALEVSVPPGFNVYSPESAPVDAGVISVKWENLLQVLNLIGGHCKSGILLWRAAMALWMEKGSEPQTESEIADLVGINALKESAAIDLKEKGNEYVKMGKKHYSDAIDCYTGAINQNALYRAAKASLSLHLLSEAKQYCEKGLQQSPDNEELRKLARQVDLQKSECERHEAQISKAVESAKGIVSAIEDRNLKLGRLVFKNSLD</sequence>
<evidence type="ECO:0000313" key="3">
    <source>
        <dbReference type="Proteomes" id="UP000585474"/>
    </source>
</evidence>
<dbReference type="SUPFAM" id="SSF48452">
    <property type="entry name" value="TPR-like"/>
    <property type="match status" value="1"/>
</dbReference>
<feature type="compositionally biased region" description="Polar residues" evidence="1">
    <location>
        <begin position="385"/>
        <end position="431"/>
    </location>
</feature>
<dbReference type="Proteomes" id="UP000585474">
    <property type="component" value="Unassembled WGS sequence"/>
</dbReference>
<name>A0A7J0H4F4_9ERIC</name>
<dbReference type="AlphaFoldDB" id="A0A7J0H4F4"/>
<reference evidence="2 3" key="1">
    <citation type="submission" date="2019-07" db="EMBL/GenBank/DDBJ databases">
        <title>De Novo Assembly of kiwifruit Actinidia rufa.</title>
        <authorList>
            <person name="Sugita-Konishi S."/>
            <person name="Sato K."/>
            <person name="Mori E."/>
            <person name="Abe Y."/>
            <person name="Kisaki G."/>
            <person name="Hamano K."/>
            <person name="Suezawa K."/>
            <person name="Otani M."/>
            <person name="Fukuda T."/>
            <person name="Manabe T."/>
            <person name="Gomi K."/>
            <person name="Tabuchi M."/>
            <person name="Akimitsu K."/>
            <person name="Kataoka I."/>
        </authorList>
    </citation>
    <scope>NUCLEOTIDE SEQUENCE [LARGE SCALE GENOMIC DNA]</scope>
    <source>
        <strain evidence="3">cv. Fuchu</strain>
    </source>
</reference>
<dbReference type="OrthoDB" id="266020at2759"/>
<feature type="compositionally biased region" description="Polar residues" evidence="1">
    <location>
        <begin position="451"/>
        <end position="467"/>
    </location>
</feature>
<gene>
    <name evidence="2" type="ORF">Acr_26g0009140</name>
</gene>
<accession>A0A7J0H4F4</accession>
<keyword evidence="3" id="KW-1185">Reference proteome</keyword>
<protein>
    <submittedName>
        <fullName evidence="2">Tetratricopeptide repeat (TPR)-like superfamily protein</fullName>
    </submittedName>
</protein>
<organism evidence="2 3">
    <name type="scientific">Actinidia rufa</name>
    <dbReference type="NCBI Taxonomy" id="165716"/>
    <lineage>
        <taxon>Eukaryota</taxon>
        <taxon>Viridiplantae</taxon>
        <taxon>Streptophyta</taxon>
        <taxon>Embryophyta</taxon>
        <taxon>Tracheophyta</taxon>
        <taxon>Spermatophyta</taxon>
        <taxon>Magnoliopsida</taxon>
        <taxon>eudicotyledons</taxon>
        <taxon>Gunneridae</taxon>
        <taxon>Pentapetalae</taxon>
        <taxon>asterids</taxon>
        <taxon>Ericales</taxon>
        <taxon>Actinidiaceae</taxon>
        <taxon>Actinidia</taxon>
    </lineage>
</organism>
<dbReference type="InterPro" id="IPR053234">
    <property type="entry name" value="RPM1_Interactor"/>
</dbReference>
<dbReference type="PANTHER" id="PTHR33443:SF35">
    <property type="entry name" value="VQ DOMAIN-CONTAINING PROTEIN"/>
    <property type="match status" value="1"/>
</dbReference>